<evidence type="ECO:0000256" key="1">
    <source>
        <dbReference type="SAM" id="MobiDB-lite"/>
    </source>
</evidence>
<sequence length="163" mass="19309">MPRRGKSKKPPMRTGDAYVPLPLPSGVPVPMCFCGDPCKVDVSVKEDTYRQRYWMCANYAFDPTPRQIRIGLLISIYTPPSLCDFEQWIDTEIKEDDKRYMEMCKKRQEEAAEKERQEEQQRRLAAKRREERERKLERVRRAKAAMEENPDALRKGKWPRCTP</sequence>
<feature type="region of interest" description="Disordered" evidence="1">
    <location>
        <begin position="1"/>
        <end position="20"/>
    </location>
</feature>
<dbReference type="PANTHER" id="PTHR48170:SF1">
    <property type="entry name" value="ZINC FINGER GRF-TYPE DOMAIN-CONTAINING PROTEIN"/>
    <property type="match status" value="1"/>
</dbReference>
<name>A0A8T0Q2T7_PANVG</name>
<organism evidence="2 3">
    <name type="scientific">Panicum virgatum</name>
    <name type="common">Blackwell switchgrass</name>
    <dbReference type="NCBI Taxonomy" id="38727"/>
    <lineage>
        <taxon>Eukaryota</taxon>
        <taxon>Viridiplantae</taxon>
        <taxon>Streptophyta</taxon>
        <taxon>Embryophyta</taxon>
        <taxon>Tracheophyta</taxon>
        <taxon>Spermatophyta</taxon>
        <taxon>Magnoliopsida</taxon>
        <taxon>Liliopsida</taxon>
        <taxon>Poales</taxon>
        <taxon>Poaceae</taxon>
        <taxon>PACMAD clade</taxon>
        <taxon>Panicoideae</taxon>
        <taxon>Panicodae</taxon>
        <taxon>Paniceae</taxon>
        <taxon>Panicinae</taxon>
        <taxon>Panicum</taxon>
        <taxon>Panicum sect. Hiantes</taxon>
    </lineage>
</organism>
<reference evidence="2" key="1">
    <citation type="submission" date="2020-05" db="EMBL/GenBank/DDBJ databases">
        <title>WGS assembly of Panicum virgatum.</title>
        <authorList>
            <person name="Lovell J.T."/>
            <person name="Jenkins J."/>
            <person name="Shu S."/>
            <person name="Juenger T.E."/>
            <person name="Schmutz J."/>
        </authorList>
    </citation>
    <scope>NUCLEOTIDE SEQUENCE</scope>
    <source>
        <strain evidence="2">AP13</strain>
    </source>
</reference>
<dbReference type="PANTHER" id="PTHR48170">
    <property type="entry name" value="ZINC FINGER GRF-TYPE DOMAIN-CONTAINING PROTEIN"/>
    <property type="match status" value="1"/>
</dbReference>
<keyword evidence="3" id="KW-1185">Reference proteome</keyword>
<evidence type="ECO:0000313" key="2">
    <source>
        <dbReference type="EMBL" id="KAG2566969.1"/>
    </source>
</evidence>
<comment type="caution">
    <text evidence="2">The sequence shown here is derived from an EMBL/GenBank/DDBJ whole genome shotgun (WGS) entry which is preliminary data.</text>
</comment>
<protein>
    <submittedName>
        <fullName evidence="2">Uncharacterized protein</fullName>
    </submittedName>
</protein>
<proteinExistence type="predicted"/>
<dbReference type="Proteomes" id="UP000823388">
    <property type="component" value="Chromosome 7N"/>
</dbReference>
<dbReference type="EMBL" id="CM029050">
    <property type="protein sequence ID" value="KAG2566969.1"/>
    <property type="molecule type" value="Genomic_DNA"/>
</dbReference>
<dbReference type="AlphaFoldDB" id="A0A8T0Q2T7"/>
<feature type="compositionally biased region" description="Basic residues" evidence="1">
    <location>
        <begin position="1"/>
        <end position="11"/>
    </location>
</feature>
<gene>
    <name evidence="2" type="ORF">PVAP13_7NG229717</name>
</gene>
<accession>A0A8T0Q2T7</accession>
<feature type="region of interest" description="Disordered" evidence="1">
    <location>
        <begin position="108"/>
        <end position="163"/>
    </location>
</feature>
<feature type="compositionally biased region" description="Basic and acidic residues" evidence="1">
    <location>
        <begin position="108"/>
        <end position="136"/>
    </location>
</feature>
<evidence type="ECO:0000313" key="3">
    <source>
        <dbReference type="Proteomes" id="UP000823388"/>
    </source>
</evidence>